<dbReference type="AlphaFoldDB" id="A0A6C0KFG7"/>
<dbReference type="GO" id="GO:0000030">
    <property type="term" value="F:mannosyltransferase activity"/>
    <property type="evidence" value="ECO:0007669"/>
    <property type="project" value="TreeGrafter"/>
</dbReference>
<name>A0A6C0KFG7_9ZZZZ</name>
<reference evidence="2" key="1">
    <citation type="journal article" date="2020" name="Nature">
        <title>Giant virus diversity and host interactions through global metagenomics.</title>
        <authorList>
            <person name="Schulz F."/>
            <person name="Roux S."/>
            <person name="Paez-Espino D."/>
            <person name="Jungbluth S."/>
            <person name="Walsh D.A."/>
            <person name="Denef V.J."/>
            <person name="McMahon K.D."/>
            <person name="Konstantinidis K.T."/>
            <person name="Eloe-Fadrosh E.A."/>
            <person name="Kyrpides N.C."/>
            <person name="Woyke T."/>
        </authorList>
    </citation>
    <scope>NUCLEOTIDE SEQUENCE</scope>
    <source>
        <strain evidence="2">GVMAG-S-3300010158-109</strain>
    </source>
</reference>
<evidence type="ECO:0000256" key="1">
    <source>
        <dbReference type="ARBA" id="ARBA00022679"/>
    </source>
</evidence>
<dbReference type="SUPFAM" id="SSF53448">
    <property type="entry name" value="Nucleotide-diphospho-sugar transferases"/>
    <property type="match status" value="1"/>
</dbReference>
<dbReference type="InterPro" id="IPR029044">
    <property type="entry name" value="Nucleotide-diphossugar_trans"/>
</dbReference>
<evidence type="ECO:0008006" key="3">
    <source>
        <dbReference type="Google" id="ProtNLM"/>
    </source>
</evidence>
<sequence length="303" mass="35481">MHSAITVLVIVLCVFIAGLILNKYTLENFFDYSKFEIKEGEHRINKFYPKRDFGSLYSQKIPLKIHQTYFTTTLNTNMYQACMTIRHMNPEYDYYFYDDTDCKDYIANHFPKEYLKAYNSVIPGAYKADLFRYLVLYREGGVYMDCKSSTIKPLRDFIDTTSTFAVFRDRPIGAILNSFMACTPEHPILRIVIDMTIHNILNKQYGENSLDITGPQVLGRAFNKYINRLELTDITPGVYQSDLQVIGSFYVLGTGEKAFEALVDKSLQPLVSKNTSNYYNNPRRICYQTMWDKREVFNRTFYY</sequence>
<dbReference type="PANTHER" id="PTHR32385">
    <property type="entry name" value="MANNOSYL PHOSPHORYLINOSITOL CERAMIDE SYNTHASE"/>
    <property type="match status" value="1"/>
</dbReference>
<dbReference type="InterPro" id="IPR007577">
    <property type="entry name" value="GlycoTrfase_DXD_sugar-bd_CS"/>
</dbReference>
<protein>
    <recommendedName>
        <fullName evidence="3">Alpha 1,4-glycosyltransferase domain-containing protein</fullName>
    </recommendedName>
</protein>
<organism evidence="2">
    <name type="scientific">viral metagenome</name>
    <dbReference type="NCBI Taxonomy" id="1070528"/>
    <lineage>
        <taxon>unclassified sequences</taxon>
        <taxon>metagenomes</taxon>
        <taxon>organismal metagenomes</taxon>
    </lineage>
</organism>
<accession>A0A6C0KFG7</accession>
<dbReference type="EMBL" id="MN740869">
    <property type="protein sequence ID" value="QHU15886.1"/>
    <property type="molecule type" value="Genomic_DNA"/>
</dbReference>
<evidence type="ECO:0000313" key="2">
    <source>
        <dbReference type="EMBL" id="QHU15886.1"/>
    </source>
</evidence>
<dbReference type="Gene3D" id="3.90.550.20">
    <property type="match status" value="1"/>
</dbReference>
<dbReference type="GO" id="GO:0016020">
    <property type="term" value="C:membrane"/>
    <property type="evidence" value="ECO:0007669"/>
    <property type="project" value="GOC"/>
</dbReference>
<keyword evidence="1" id="KW-0808">Transferase</keyword>
<dbReference type="Pfam" id="PF04488">
    <property type="entry name" value="Gly_transf_sug"/>
    <property type="match status" value="1"/>
</dbReference>
<dbReference type="PANTHER" id="PTHR32385:SF15">
    <property type="entry name" value="INOSITOL PHOSPHOCERAMIDE MANNOSYLTRANSFERASE 1"/>
    <property type="match status" value="1"/>
</dbReference>
<dbReference type="GO" id="GO:0051999">
    <property type="term" value="P:mannosyl-inositol phosphorylceramide biosynthetic process"/>
    <property type="evidence" value="ECO:0007669"/>
    <property type="project" value="TreeGrafter"/>
</dbReference>
<proteinExistence type="predicted"/>
<dbReference type="InterPro" id="IPR051706">
    <property type="entry name" value="Glycosyltransferase_domain"/>
</dbReference>